<sequence>MMVPAKRPMYVYRRSRVSALVLDEQKTEKAKRYVLQSRRERTSIKSKSKGFQLSQPYELLQERLRLISWTYYVRALESDWRLVTYFPDQFS</sequence>
<evidence type="ECO:0000313" key="2">
    <source>
        <dbReference type="Proteomes" id="UP000826195"/>
    </source>
</evidence>
<accession>A0AAV7IUB4</accession>
<dbReference type="AlphaFoldDB" id="A0AAV7IUB4"/>
<dbReference type="Proteomes" id="UP000826195">
    <property type="component" value="Unassembled WGS sequence"/>
</dbReference>
<reference evidence="1 2" key="1">
    <citation type="journal article" date="2021" name="J. Hered.">
        <title>A chromosome-level genome assembly of the parasitoid wasp, Cotesia glomerata (Hymenoptera: Braconidae).</title>
        <authorList>
            <person name="Pinto B.J."/>
            <person name="Weis J.J."/>
            <person name="Gamble T."/>
            <person name="Ode P.J."/>
            <person name="Paul R."/>
            <person name="Zaspel J.M."/>
        </authorList>
    </citation>
    <scope>NUCLEOTIDE SEQUENCE [LARGE SCALE GENOMIC DNA]</scope>
    <source>
        <strain evidence="1">CgM1</strain>
    </source>
</reference>
<comment type="caution">
    <text evidence="1">The sequence shown here is derived from an EMBL/GenBank/DDBJ whole genome shotgun (WGS) entry which is preliminary data.</text>
</comment>
<keyword evidence="2" id="KW-1185">Reference proteome</keyword>
<organism evidence="1 2">
    <name type="scientific">Cotesia glomerata</name>
    <name type="common">Lepidopteran parasitic wasp</name>
    <name type="synonym">Apanteles glomeratus</name>
    <dbReference type="NCBI Taxonomy" id="32391"/>
    <lineage>
        <taxon>Eukaryota</taxon>
        <taxon>Metazoa</taxon>
        <taxon>Ecdysozoa</taxon>
        <taxon>Arthropoda</taxon>
        <taxon>Hexapoda</taxon>
        <taxon>Insecta</taxon>
        <taxon>Pterygota</taxon>
        <taxon>Neoptera</taxon>
        <taxon>Endopterygota</taxon>
        <taxon>Hymenoptera</taxon>
        <taxon>Apocrita</taxon>
        <taxon>Ichneumonoidea</taxon>
        <taxon>Braconidae</taxon>
        <taxon>Microgastrinae</taxon>
        <taxon>Cotesia</taxon>
    </lineage>
</organism>
<evidence type="ECO:0000313" key="1">
    <source>
        <dbReference type="EMBL" id="KAH0560752.1"/>
    </source>
</evidence>
<gene>
    <name evidence="1" type="ORF">KQX54_008087</name>
</gene>
<name>A0AAV7IUB4_COTGL</name>
<protein>
    <submittedName>
        <fullName evidence="1">Uncharacterized protein</fullName>
    </submittedName>
</protein>
<proteinExistence type="predicted"/>
<dbReference type="EMBL" id="JAHXZJ010000374">
    <property type="protein sequence ID" value="KAH0560752.1"/>
    <property type="molecule type" value="Genomic_DNA"/>
</dbReference>